<dbReference type="InterPro" id="IPR014100">
    <property type="entry name" value="GTP-bd_Obg/CgtA"/>
</dbReference>
<keyword evidence="4 9" id="KW-0479">Metal-binding</keyword>
<sequence>MQFIDKARISVQAGKGGDGIVSFRKEAYVPKGGPAGGDGGRGGSVIFEATTHLSTLLDLRYNRLYKAKAGQNGMPKRMHGADAKNLIVRVPIGTVIYEEKTGRVMADLTSDGQRAVIAKGGRGGRGNCRFATSRNPAPQICERGEPGESFDVVCELKLLADVGLVGFPSVGKSTLLSVVSRAKPEIADYHFTTIVPNLGVVSSPDGRSFVMADLPGLIEGASQGKGLGFQFLRHIERCRVIVHIVDMGASEGRDPYEDYCIINEELRSYEYHLMDRPQIVLANKMDLPGAEENLARFKEKVPDVPVYPISAYMVEGLNEPLYKIADLLDSYQEKVIFEDVQDEQVLYRYDGREERGYEIHNEGNGVYSLTGKKIERLVQMTSFSSDDALKRFSVQLKKMGIVDALRKAGCQDGDTVRILDFEFEFTN</sequence>
<feature type="domain" description="OBG-type G" evidence="10">
    <location>
        <begin position="160"/>
        <end position="329"/>
    </location>
</feature>
<dbReference type="FunFam" id="3.40.50.300:FF:000515">
    <property type="entry name" value="GTPase Obg"/>
    <property type="match status" value="1"/>
</dbReference>
<evidence type="ECO:0000313" key="13">
    <source>
        <dbReference type="EMBL" id="HIU12748.1"/>
    </source>
</evidence>
<proteinExistence type="inferred from homology"/>
<dbReference type="NCBIfam" id="NF008956">
    <property type="entry name" value="PRK12299.1"/>
    <property type="match status" value="1"/>
</dbReference>
<evidence type="ECO:0000313" key="14">
    <source>
        <dbReference type="Proteomes" id="UP000824175"/>
    </source>
</evidence>
<dbReference type="InterPro" id="IPR036346">
    <property type="entry name" value="GTP-bd_prot_GTP1/OBG_C_sf"/>
</dbReference>
<keyword evidence="5 9" id="KW-0547">Nucleotide-binding</keyword>
<dbReference type="Gene3D" id="3.30.300.350">
    <property type="entry name" value="GTP-binding protein OBG, C-terminal domain"/>
    <property type="match status" value="1"/>
</dbReference>
<evidence type="ECO:0000256" key="9">
    <source>
        <dbReference type="HAMAP-Rule" id="MF_01454"/>
    </source>
</evidence>
<feature type="domain" description="OCT" evidence="11">
    <location>
        <begin position="349"/>
        <end position="427"/>
    </location>
</feature>
<dbReference type="PROSITE" id="PS51883">
    <property type="entry name" value="OBG"/>
    <property type="match status" value="1"/>
</dbReference>
<dbReference type="InterPro" id="IPR015349">
    <property type="entry name" value="OCT_dom"/>
</dbReference>
<feature type="binding site" evidence="9">
    <location>
        <begin position="166"/>
        <end position="173"/>
    </location>
    <ligand>
        <name>GTP</name>
        <dbReference type="ChEBI" id="CHEBI:37565"/>
    </ligand>
</feature>
<dbReference type="SUPFAM" id="SSF102741">
    <property type="entry name" value="Obg GTP-binding protein C-terminal domain"/>
    <property type="match status" value="1"/>
</dbReference>
<dbReference type="GO" id="GO:0005737">
    <property type="term" value="C:cytoplasm"/>
    <property type="evidence" value="ECO:0007669"/>
    <property type="project" value="UniProtKB-SubCell"/>
</dbReference>
<reference evidence="13" key="1">
    <citation type="submission" date="2020-10" db="EMBL/GenBank/DDBJ databases">
        <authorList>
            <person name="Gilroy R."/>
        </authorList>
    </citation>
    <scope>NUCLEOTIDE SEQUENCE</scope>
    <source>
        <strain evidence="13">CHK195-11698</strain>
    </source>
</reference>
<feature type="domain" description="Obg" evidence="12">
    <location>
        <begin position="1"/>
        <end position="159"/>
    </location>
</feature>
<dbReference type="EMBL" id="DVMJ01000009">
    <property type="protein sequence ID" value="HIU12748.1"/>
    <property type="molecule type" value="Genomic_DNA"/>
</dbReference>
<keyword evidence="8 9" id="KW-0342">GTP-binding</keyword>
<reference evidence="13" key="2">
    <citation type="journal article" date="2021" name="PeerJ">
        <title>Extensive microbial diversity within the chicken gut microbiome revealed by metagenomics and culture.</title>
        <authorList>
            <person name="Gilroy R."/>
            <person name="Ravi A."/>
            <person name="Getino M."/>
            <person name="Pursley I."/>
            <person name="Horton D.L."/>
            <person name="Alikhan N.F."/>
            <person name="Baker D."/>
            <person name="Gharbi K."/>
            <person name="Hall N."/>
            <person name="Watson M."/>
            <person name="Adriaenssens E.M."/>
            <person name="Foster-Nyarko E."/>
            <person name="Jarju S."/>
            <person name="Secka A."/>
            <person name="Antonio M."/>
            <person name="Oren A."/>
            <person name="Chaudhuri R.R."/>
            <person name="La Ragione R."/>
            <person name="Hildebrand F."/>
            <person name="Pallen M.J."/>
        </authorList>
    </citation>
    <scope>NUCLEOTIDE SEQUENCE</scope>
    <source>
        <strain evidence="13">CHK195-11698</strain>
    </source>
</reference>
<dbReference type="Pfam" id="PF09269">
    <property type="entry name" value="DUF1967"/>
    <property type="match status" value="1"/>
</dbReference>
<dbReference type="GO" id="GO:0005525">
    <property type="term" value="F:GTP binding"/>
    <property type="evidence" value="ECO:0007669"/>
    <property type="project" value="UniProtKB-UniRule"/>
</dbReference>
<organism evidence="13 14">
    <name type="scientific">Candidatus Fimiplasma intestinipullorum</name>
    <dbReference type="NCBI Taxonomy" id="2840825"/>
    <lineage>
        <taxon>Bacteria</taxon>
        <taxon>Bacillati</taxon>
        <taxon>Bacillota</taxon>
        <taxon>Clostridia</taxon>
        <taxon>Eubacteriales</taxon>
        <taxon>Candidatus Fimiplasma</taxon>
    </lineage>
</organism>
<comment type="similarity">
    <text evidence="2 9">Belongs to the TRAFAC class OBG-HflX-like GTPase superfamily. OBG GTPase family.</text>
</comment>
<dbReference type="PROSITE" id="PS51881">
    <property type="entry name" value="OCT"/>
    <property type="match status" value="1"/>
</dbReference>
<dbReference type="SUPFAM" id="SSF82051">
    <property type="entry name" value="Obg GTP-binding protein N-terminal domain"/>
    <property type="match status" value="1"/>
</dbReference>
<evidence type="ECO:0000259" key="12">
    <source>
        <dbReference type="PROSITE" id="PS51883"/>
    </source>
</evidence>
<comment type="function">
    <text evidence="9">An essential GTPase which binds GTP, GDP and possibly (p)ppGpp with moderate affinity, with high nucleotide exchange rates and a fairly low GTP hydrolysis rate. Plays a role in control of the cell cycle, stress response, ribosome biogenesis and in those bacteria that undergo differentiation, in morphogenesis control.</text>
</comment>
<dbReference type="GO" id="GO:0000287">
    <property type="term" value="F:magnesium ion binding"/>
    <property type="evidence" value="ECO:0007669"/>
    <property type="project" value="InterPro"/>
</dbReference>
<evidence type="ECO:0000256" key="7">
    <source>
        <dbReference type="ARBA" id="ARBA00022842"/>
    </source>
</evidence>
<keyword evidence="7 9" id="KW-0460">Magnesium</keyword>
<comment type="subcellular location">
    <subcellularLocation>
        <location evidence="9">Cytoplasm</location>
    </subcellularLocation>
</comment>
<dbReference type="Pfam" id="PF01926">
    <property type="entry name" value="MMR_HSR1"/>
    <property type="match status" value="1"/>
</dbReference>
<dbReference type="Proteomes" id="UP000824175">
    <property type="component" value="Unassembled WGS sequence"/>
</dbReference>
<dbReference type="NCBIfam" id="TIGR02729">
    <property type="entry name" value="Obg_CgtA"/>
    <property type="match status" value="1"/>
</dbReference>
<comment type="subunit">
    <text evidence="9">Monomer.</text>
</comment>
<accession>A0A9D1KYP9</accession>
<dbReference type="InterPro" id="IPR031167">
    <property type="entry name" value="G_OBG"/>
</dbReference>
<feature type="binding site" evidence="9">
    <location>
        <begin position="310"/>
        <end position="312"/>
    </location>
    <ligand>
        <name>GTP</name>
        <dbReference type="ChEBI" id="CHEBI:37565"/>
    </ligand>
</feature>
<dbReference type="InterPro" id="IPR006169">
    <property type="entry name" value="GTP1_OBG_dom"/>
</dbReference>
<dbReference type="InterPro" id="IPR027417">
    <property type="entry name" value="P-loop_NTPase"/>
</dbReference>
<dbReference type="PROSITE" id="PS51710">
    <property type="entry name" value="G_OBG"/>
    <property type="match status" value="1"/>
</dbReference>
<dbReference type="InterPro" id="IPR006074">
    <property type="entry name" value="GTP1-OBG_CS"/>
</dbReference>
<feature type="binding site" evidence="9">
    <location>
        <begin position="213"/>
        <end position="216"/>
    </location>
    <ligand>
        <name>GTP</name>
        <dbReference type="ChEBI" id="CHEBI:37565"/>
    </ligand>
</feature>
<dbReference type="GO" id="GO:0003924">
    <property type="term" value="F:GTPase activity"/>
    <property type="evidence" value="ECO:0007669"/>
    <property type="project" value="UniProtKB-UniRule"/>
</dbReference>
<evidence type="ECO:0000256" key="1">
    <source>
        <dbReference type="ARBA" id="ARBA00001946"/>
    </source>
</evidence>
<dbReference type="InterPro" id="IPR036726">
    <property type="entry name" value="GTP1_OBG_dom_sf"/>
</dbReference>
<dbReference type="Pfam" id="PF01018">
    <property type="entry name" value="GTP1_OBG"/>
    <property type="match status" value="1"/>
</dbReference>
<dbReference type="Gene3D" id="3.40.50.300">
    <property type="entry name" value="P-loop containing nucleotide triphosphate hydrolases"/>
    <property type="match status" value="1"/>
</dbReference>
<keyword evidence="6 9" id="KW-0378">Hydrolase</keyword>
<feature type="binding site" evidence="9">
    <location>
        <begin position="191"/>
        <end position="195"/>
    </location>
    <ligand>
        <name>GTP</name>
        <dbReference type="ChEBI" id="CHEBI:37565"/>
    </ligand>
</feature>
<dbReference type="InterPro" id="IPR006073">
    <property type="entry name" value="GTP-bd"/>
</dbReference>
<comment type="caution">
    <text evidence="13">The sequence shown here is derived from an EMBL/GenBank/DDBJ whole genome shotgun (WGS) entry which is preliminary data.</text>
</comment>
<dbReference type="AlphaFoldDB" id="A0A9D1KYP9"/>
<dbReference type="PRINTS" id="PR00326">
    <property type="entry name" value="GTP1OBG"/>
</dbReference>
<evidence type="ECO:0000256" key="2">
    <source>
        <dbReference type="ARBA" id="ARBA00007699"/>
    </source>
</evidence>
<dbReference type="NCBIfam" id="TIGR03595">
    <property type="entry name" value="Obg_CgtA_exten"/>
    <property type="match status" value="1"/>
</dbReference>
<evidence type="ECO:0000256" key="6">
    <source>
        <dbReference type="ARBA" id="ARBA00022801"/>
    </source>
</evidence>
<dbReference type="SUPFAM" id="SSF52540">
    <property type="entry name" value="P-loop containing nucleoside triphosphate hydrolases"/>
    <property type="match status" value="1"/>
</dbReference>
<feature type="binding site" evidence="9">
    <location>
        <begin position="283"/>
        <end position="286"/>
    </location>
    <ligand>
        <name>GTP</name>
        <dbReference type="ChEBI" id="CHEBI:37565"/>
    </ligand>
</feature>
<evidence type="ECO:0000256" key="5">
    <source>
        <dbReference type="ARBA" id="ARBA00022741"/>
    </source>
</evidence>
<dbReference type="PANTHER" id="PTHR11702">
    <property type="entry name" value="DEVELOPMENTALLY REGULATED GTP-BINDING PROTEIN-RELATED"/>
    <property type="match status" value="1"/>
</dbReference>
<dbReference type="HAMAP" id="MF_01454">
    <property type="entry name" value="GTPase_Obg"/>
    <property type="match status" value="1"/>
</dbReference>
<name>A0A9D1KYP9_9FIRM</name>
<dbReference type="Gene3D" id="2.70.210.12">
    <property type="entry name" value="GTP1/OBG domain"/>
    <property type="match status" value="1"/>
</dbReference>
<dbReference type="NCBIfam" id="NF008954">
    <property type="entry name" value="PRK12296.1"/>
    <property type="match status" value="1"/>
</dbReference>
<evidence type="ECO:0000259" key="10">
    <source>
        <dbReference type="PROSITE" id="PS51710"/>
    </source>
</evidence>
<keyword evidence="3 9" id="KW-0963">Cytoplasm</keyword>
<dbReference type="PROSITE" id="PS00905">
    <property type="entry name" value="GTP1_OBG"/>
    <property type="match status" value="1"/>
</dbReference>
<dbReference type="EC" id="3.6.5.-" evidence="9"/>
<evidence type="ECO:0000259" key="11">
    <source>
        <dbReference type="PROSITE" id="PS51881"/>
    </source>
</evidence>
<dbReference type="CDD" id="cd01898">
    <property type="entry name" value="Obg"/>
    <property type="match status" value="1"/>
</dbReference>
<dbReference type="GO" id="GO:0042254">
    <property type="term" value="P:ribosome biogenesis"/>
    <property type="evidence" value="ECO:0007669"/>
    <property type="project" value="UniProtKB-UniRule"/>
</dbReference>
<evidence type="ECO:0000256" key="4">
    <source>
        <dbReference type="ARBA" id="ARBA00022723"/>
    </source>
</evidence>
<dbReference type="InterPro" id="IPR045086">
    <property type="entry name" value="OBG_GTPase"/>
</dbReference>
<dbReference type="PANTHER" id="PTHR11702:SF31">
    <property type="entry name" value="MITOCHONDRIAL RIBOSOME-ASSOCIATED GTPASE 2"/>
    <property type="match status" value="1"/>
</dbReference>
<protein>
    <recommendedName>
        <fullName evidence="9">GTPase Obg</fullName>
        <ecNumber evidence="9">3.6.5.-</ecNumber>
    </recommendedName>
    <alternativeName>
        <fullName evidence="9">GTP-binding protein Obg</fullName>
    </alternativeName>
</protein>
<feature type="binding site" evidence="9">
    <location>
        <position position="193"/>
    </location>
    <ligand>
        <name>Mg(2+)</name>
        <dbReference type="ChEBI" id="CHEBI:18420"/>
    </ligand>
</feature>
<evidence type="ECO:0000256" key="8">
    <source>
        <dbReference type="ARBA" id="ARBA00023134"/>
    </source>
</evidence>
<dbReference type="PIRSF" id="PIRSF002401">
    <property type="entry name" value="GTP_bd_Obg/CgtA"/>
    <property type="match status" value="1"/>
</dbReference>
<gene>
    <name evidence="13" type="primary">obgE</name>
    <name evidence="9" type="synonym">obg</name>
    <name evidence="13" type="ORF">IAD15_01580</name>
</gene>
<feature type="binding site" evidence="9">
    <location>
        <position position="173"/>
    </location>
    <ligand>
        <name>Mg(2+)</name>
        <dbReference type="ChEBI" id="CHEBI:18420"/>
    </ligand>
</feature>
<comment type="cofactor">
    <cofactor evidence="1 9">
        <name>Mg(2+)</name>
        <dbReference type="ChEBI" id="CHEBI:18420"/>
    </cofactor>
</comment>
<dbReference type="FunFam" id="2.70.210.12:FF:000001">
    <property type="entry name" value="GTPase Obg"/>
    <property type="match status" value="1"/>
</dbReference>
<evidence type="ECO:0000256" key="3">
    <source>
        <dbReference type="ARBA" id="ARBA00022490"/>
    </source>
</evidence>
<dbReference type="NCBIfam" id="NF008955">
    <property type="entry name" value="PRK12297.1"/>
    <property type="match status" value="1"/>
</dbReference>